<keyword evidence="3" id="KW-1185">Reference proteome</keyword>
<proteinExistence type="predicted"/>
<evidence type="ECO:0000256" key="1">
    <source>
        <dbReference type="SAM" id="MobiDB-lite"/>
    </source>
</evidence>
<feature type="region of interest" description="Disordered" evidence="1">
    <location>
        <begin position="61"/>
        <end position="87"/>
    </location>
</feature>
<dbReference type="EMBL" id="KZ308318">
    <property type="protein sequence ID" value="KAG8227284.1"/>
    <property type="molecule type" value="Genomic_DNA"/>
</dbReference>
<reference evidence="2" key="2">
    <citation type="submission" date="2017-10" db="EMBL/GenBank/DDBJ databases">
        <title>Ladona fulva Genome sequencing and assembly.</title>
        <authorList>
            <person name="Murali S."/>
            <person name="Richards S."/>
            <person name="Bandaranaike D."/>
            <person name="Bellair M."/>
            <person name="Blankenburg K."/>
            <person name="Chao H."/>
            <person name="Dinh H."/>
            <person name="Doddapaneni H."/>
            <person name="Dugan-Rocha S."/>
            <person name="Elkadiri S."/>
            <person name="Gnanaolivu R."/>
            <person name="Hernandez B."/>
            <person name="Skinner E."/>
            <person name="Javaid M."/>
            <person name="Lee S."/>
            <person name="Li M."/>
            <person name="Ming W."/>
            <person name="Munidasa M."/>
            <person name="Muniz J."/>
            <person name="Nguyen L."/>
            <person name="Hughes D."/>
            <person name="Osuji N."/>
            <person name="Pu L.-L."/>
            <person name="Puazo M."/>
            <person name="Qu C."/>
            <person name="Quiroz J."/>
            <person name="Raj R."/>
            <person name="Weissenberger G."/>
            <person name="Xin Y."/>
            <person name="Zou X."/>
            <person name="Han Y."/>
            <person name="Worley K."/>
            <person name="Muzny D."/>
            <person name="Gibbs R."/>
        </authorList>
    </citation>
    <scope>NUCLEOTIDE SEQUENCE</scope>
    <source>
        <strain evidence="2">Sampled in the wild</strain>
    </source>
</reference>
<sequence length="235" mass="26782">MFTLVGQGDNNLLSEPYAVPPRYISSVPAPTEPAGASATWEERREVCRTIETEDLPHRQLHEHHDHPHPYHHHPHLHHMGPLSPTTFSATKLHRDSNLLPKINNIVIPKTHKYKYLGVILTDQLTWTEHIKYAISKSQGIKNKLFPLLTRTSPLSAANKVRLVKAFILPVITYAAVITCNTTKQNLNRLSSFYNKCVRLATSTNKLVSLREIREYHKVLTIHEFIRKLTVAISSS</sequence>
<dbReference type="Proteomes" id="UP000792457">
    <property type="component" value="Unassembled WGS sequence"/>
</dbReference>
<protein>
    <submittedName>
        <fullName evidence="2">Uncharacterized protein</fullName>
    </submittedName>
</protein>
<name>A0A8K0P134_LADFU</name>
<evidence type="ECO:0000313" key="3">
    <source>
        <dbReference type="Proteomes" id="UP000792457"/>
    </source>
</evidence>
<gene>
    <name evidence="2" type="ORF">J437_LFUL004833</name>
</gene>
<dbReference type="AlphaFoldDB" id="A0A8K0P134"/>
<dbReference type="OrthoDB" id="10050074at2759"/>
<organism evidence="2 3">
    <name type="scientific">Ladona fulva</name>
    <name type="common">Scarce chaser dragonfly</name>
    <name type="synonym">Libellula fulva</name>
    <dbReference type="NCBI Taxonomy" id="123851"/>
    <lineage>
        <taxon>Eukaryota</taxon>
        <taxon>Metazoa</taxon>
        <taxon>Ecdysozoa</taxon>
        <taxon>Arthropoda</taxon>
        <taxon>Hexapoda</taxon>
        <taxon>Insecta</taxon>
        <taxon>Pterygota</taxon>
        <taxon>Palaeoptera</taxon>
        <taxon>Odonata</taxon>
        <taxon>Epiprocta</taxon>
        <taxon>Anisoptera</taxon>
        <taxon>Libelluloidea</taxon>
        <taxon>Libellulidae</taxon>
        <taxon>Ladona</taxon>
    </lineage>
</organism>
<feature type="compositionally biased region" description="Basic residues" evidence="1">
    <location>
        <begin position="69"/>
        <end position="78"/>
    </location>
</feature>
<comment type="caution">
    <text evidence="2">The sequence shown here is derived from an EMBL/GenBank/DDBJ whole genome shotgun (WGS) entry which is preliminary data.</text>
</comment>
<accession>A0A8K0P134</accession>
<evidence type="ECO:0000313" key="2">
    <source>
        <dbReference type="EMBL" id="KAG8227284.1"/>
    </source>
</evidence>
<reference evidence="2" key="1">
    <citation type="submission" date="2013-04" db="EMBL/GenBank/DDBJ databases">
        <authorList>
            <person name="Qu J."/>
            <person name="Murali S.C."/>
            <person name="Bandaranaike D."/>
            <person name="Bellair M."/>
            <person name="Blankenburg K."/>
            <person name="Chao H."/>
            <person name="Dinh H."/>
            <person name="Doddapaneni H."/>
            <person name="Downs B."/>
            <person name="Dugan-Rocha S."/>
            <person name="Elkadiri S."/>
            <person name="Gnanaolivu R.D."/>
            <person name="Hernandez B."/>
            <person name="Javaid M."/>
            <person name="Jayaseelan J.C."/>
            <person name="Lee S."/>
            <person name="Li M."/>
            <person name="Ming W."/>
            <person name="Munidasa M."/>
            <person name="Muniz J."/>
            <person name="Nguyen L."/>
            <person name="Ongeri F."/>
            <person name="Osuji N."/>
            <person name="Pu L.-L."/>
            <person name="Puazo M."/>
            <person name="Qu C."/>
            <person name="Quiroz J."/>
            <person name="Raj R."/>
            <person name="Weissenberger G."/>
            <person name="Xin Y."/>
            <person name="Zou X."/>
            <person name="Han Y."/>
            <person name="Richards S."/>
            <person name="Worley K."/>
            <person name="Muzny D."/>
            <person name="Gibbs R."/>
        </authorList>
    </citation>
    <scope>NUCLEOTIDE SEQUENCE</scope>
    <source>
        <strain evidence="2">Sampled in the wild</strain>
    </source>
</reference>